<sequence length="122" mass="14185">MEKKGLVKFNYDKKKKVESVESTQYTEILINTILKHIIEFGLIEAEQSKFLPDIIKEVVEEKVLSDLEDKKFGTMLYIWFSNFINAKCINLFSTITKNLFILSNKEAFENISKLGLKNVQNT</sequence>
<accession>X1GGZ2</accession>
<proteinExistence type="predicted"/>
<dbReference type="AlphaFoldDB" id="X1GGZ2"/>
<evidence type="ECO:0000313" key="1">
    <source>
        <dbReference type="EMBL" id="GAH32303.1"/>
    </source>
</evidence>
<name>X1GGZ2_9ZZZZ</name>
<comment type="caution">
    <text evidence="1">The sequence shown here is derived from an EMBL/GenBank/DDBJ whole genome shotgun (WGS) entry which is preliminary data.</text>
</comment>
<dbReference type="EMBL" id="BARU01009036">
    <property type="protein sequence ID" value="GAH32303.1"/>
    <property type="molecule type" value="Genomic_DNA"/>
</dbReference>
<protein>
    <submittedName>
        <fullName evidence="1">Uncharacterized protein</fullName>
    </submittedName>
</protein>
<feature type="non-terminal residue" evidence="1">
    <location>
        <position position="122"/>
    </location>
</feature>
<reference evidence="1" key="1">
    <citation type="journal article" date="2014" name="Front. Microbiol.">
        <title>High frequency of phylogenetically diverse reductive dehalogenase-homologous genes in deep subseafloor sedimentary metagenomes.</title>
        <authorList>
            <person name="Kawai M."/>
            <person name="Futagami T."/>
            <person name="Toyoda A."/>
            <person name="Takaki Y."/>
            <person name="Nishi S."/>
            <person name="Hori S."/>
            <person name="Arai W."/>
            <person name="Tsubouchi T."/>
            <person name="Morono Y."/>
            <person name="Uchiyama I."/>
            <person name="Ito T."/>
            <person name="Fujiyama A."/>
            <person name="Inagaki F."/>
            <person name="Takami H."/>
        </authorList>
    </citation>
    <scope>NUCLEOTIDE SEQUENCE</scope>
    <source>
        <strain evidence="1">Expedition CK06-06</strain>
    </source>
</reference>
<gene>
    <name evidence="1" type="ORF">S03H2_17507</name>
</gene>
<organism evidence="1">
    <name type="scientific">marine sediment metagenome</name>
    <dbReference type="NCBI Taxonomy" id="412755"/>
    <lineage>
        <taxon>unclassified sequences</taxon>
        <taxon>metagenomes</taxon>
        <taxon>ecological metagenomes</taxon>
    </lineage>
</organism>